<accession>A0A4Y2CBN9</accession>
<keyword evidence="2" id="KW-1185">Reference proteome</keyword>
<reference evidence="1 2" key="1">
    <citation type="journal article" date="2019" name="Sci. Rep.">
        <title>Orb-weaving spider Araneus ventricosus genome elucidates the spidroin gene catalogue.</title>
        <authorList>
            <person name="Kono N."/>
            <person name="Nakamura H."/>
            <person name="Ohtoshi R."/>
            <person name="Moran D.A.P."/>
            <person name="Shinohara A."/>
            <person name="Yoshida Y."/>
            <person name="Fujiwara M."/>
            <person name="Mori M."/>
            <person name="Tomita M."/>
            <person name="Arakawa K."/>
        </authorList>
    </citation>
    <scope>NUCLEOTIDE SEQUENCE [LARGE SCALE GENOMIC DNA]</scope>
</reference>
<evidence type="ECO:0000313" key="2">
    <source>
        <dbReference type="Proteomes" id="UP000499080"/>
    </source>
</evidence>
<dbReference type="Proteomes" id="UP000499080">
    <property type="component" value="Unassembled WGS sequence"/>
</dbReference>
<gene>
    <name evidence="1" type="ORF">AVEN_253617_1</name>
</gene>
<protein>
    <submittedName>
        <fullName evidence="1">Uncharacterized protein</fullName>
    </submittedName>
</protein>
<evidence type="ECO:0000313" key="1">
    <source>
        <dbReference type="EMBL" id="GBM01218.1"/>
    </source>
</evidence>
<dbReference type="EMBL" id="BGPR01000166">
    <property type="protein sequence ID" value="GBM01218.1"/>
    <property type="molecule type" value="Genomic_DNA"/>
</dbReference>
<comment type="caution">
    <text evidence="1">The sequence shown here is derived from an EMBL/GenBank/DDBJ whole genome shotgun (WGS) entry which is preliminary data.</text>
</comment>
<sequence>MTRIGHWVPRIIVPNTRGKCDDPFTGLRPLSVMGPRGNTIIIVPRPGARTRLLIHELVLPLGGTNMLAKTEMMDIKASRKDQRVGL</sequence>
<name>A0A4Y2CBN9_ARAVE</name>
<dbReference type="AlphaFoldDB" id="A0A4Y2CBN9"/>
<proteinExistence type="predicted"/>
<organism evidence="1 2">
    <name type="scientific">Araneus ventricosus</name>
    <name type="common">Orbweaver spider</name>
    <name type="synonym">Epeira ventricosa</name>
    <dbReference type="NCBI Taxonomy" id="182803"/>
    <lineage>
        <taxon>Eukaryota</taxon>
        <taxon>Metazoa</taxon>
        <taxon>Ecdysozoa</taxon>
        <taxon>Arthropoda</taxon>
        <taxon>Chelicerata</taxon>
        <taxon>Arachnida</taxon>
        <taxon>Araneae</taxon>
        <taxon>Araneomorphae</taxon>
        <taxon>Entelegynae</taxon>
        <taxon>Araneoidea</taxon>
        <taxon>Araneidae</taxon>
        <taxon>Araneus</taxon>
    </lineage>
</organism>